<reference evidence="2 3" key="1">
    <citation type="submission" date="2021-05" db="EMBL/GenBank/DDBJ databases">
        <title>Genome Assembly of Synthetic Allotetraploid Brassica napus Reveals Homoeologous Exchanges between Subgenomes.</title>
        <authorList>
            <person name="Davis J.T."/>
        </authorList>
    </citation>
    <scope>NUCLEOTIDE SEQUENCE [LARGE SCALE GENOMIC DNA]</scope>
    <source>
        <strain evidence="3">cv. Da-Ae</strain>
        <tissue evidence="2">Seedling</tissue>
    </source>
</reference>
<dbReference type="PANTHER" id="PTHR11017:SF366">
    <property type="entry name" value="ADP-RIBOSYL CYCLASE_CYCLIC ADP-RIBOSE HYDROLASE"/>
    <property type="match status" value="1"/>
</dbReference>
<dbReference type="Pfam" id="PF01582">
    <property type="entry name" value="TIR"/>
    <property type="match status" value="1"/>
</dbReference>
<feature type="domain" description="TIR" evidence="1">
    <location>
        <begin position="5"/>
        <end position="158"/>
    </location>
</feature>
<dbReference type="InterPro" id="IPR035897">
    <property type="entry name" value="Toll_tir_struct_dom_sf"/>
</dbReference>
<dbReference type="InterPro" id="IPR027417">
    <property type="entry name" value="P-loop_NTPase"/>
</dbReference>
<dbReference type="SUPFAM" id="SSF52540">
    <property type="entry name" value="P-loop containing nucleoside triphosphate hydrolases"/>
    <property type="match status" value="1"/>
</dbReference>
<dbReference type="Gene3D" id="3.40.50.300">
    <property type="entry name" value="P-loop containing nucleotide triphosphate hydrolases"/>
    <property type="match status" value="1"/>
</dbReference>
<protein>
    <recommendedName>
        <fullName evidence="1">TIR domain-containing protein</fullName>
    </recommendedName>
</protein>
<dbReference type="InterPro" id="IPR055195">
    <property type="entry name" value="INTS7_C_plant"/>
</dbReference>
<gene>
    <name evidence="2" type="ORF">HID58_056814</name>
</gene>
<dbReference type="InterPro" id="IPR044974">
    <property type="entry name" value="Disease_R_plants"/>
</dbReference>
<sequence length="962" mass="109325">LILIQLHDVFPSFRGEDVLINFLSHLKKEFKRKGTTPFIDNEIRRGESIGPELIRAIRESKITIILISRSYASSKWCVDELVEIMKCKEELGQTVIPVFYKIDPSDVKKLTGYFGKEDTEKWRHALEKVATIAGYDSSTWDNEAAMIEEIATDVSNNLINSGPSTHMEKMKPLLCLDSNEARMIGIWGPSGIGKSTIARFLFSQHSHDFQLSVFMENIKRYYPRPCFDEYSAQLQLQKEFLSQIINHEGVSICHLGVAQDRVMGSYFKGMHKEWEEELPRLRTRLDGETESILKFSYDALCEEDQALFLHIACFFDDQHIDKVEECMIASTLGREIVRKQSPNEPGRRQFLVDDGDICQVLRNDTIRFRQRVRHLIFTSMASSHDLEVRSSLFAAGYFCEVADDFALVVFGMLHDMVKLPELMPKTRLAAVRSIQDLYEAIAAGGSSNEENLVPFLVSLTKLASRSTHLASELILVYKQCMADASELHQLIAIVEIASHSQIFSSNCLTIIDSALVGEVQNLFNVLHRLVGKHSELRLLVLDKVRWTLWRLAADILDSGIVSLECSAQILTERSYWPAYRAGVYAGNYSAYLLYLMPSVSFKLVNWLRSSGYLPELCKESPGEFTHCVALQEAYMNVGECWGTLQHHRGRCSVSKPGSKDTTSSYLSILLQKLAKEFDMLGAYFVDIDESSSSNITTLSLSCSVLPFSAGIVPFHDILVPFTSQSGVCSRLVQGLIQRLWKVDPETREKLNVLVKENESLNCFHLQPRNHVLRVCGKVKILLTICGDVLACIHGFQNQSNESTFTSNYEMDADSFWHSKYFFNIRLCVGAELFALTSDISKSTPDTISLSLDLCLQLKNIQQRRVPLRLTKLYCLLYIYQTSLSHSYSIRDEDMVEMSNNLFHHMLLQSLERRSKIQVDVSRFPPDGSYQIKWISCNVDQHGSYWNLLPLNGKPVFTVKKAS</sequence>
<keyword evidence="3" id="KW-1185">Reference proteome</keyword>
<dbReference type="Gene3D" id="3.40.50.10140">
    <property type="entry name" value="Toll/interleukin-1 receptor homology (TIR) domain"/>
    <property type="match status" value="1"/>
</dbReference>
<feature type="non-terminal residue" evidence="2">
    <location>
        <position position="1"/>
    </location>
</feature>
<evidence type="ECO:0000313" key="3">
    <source>
        <dbReference type="Proteomes" id="UP000824890"/>
    </source>
</evidence>
<comment type="caution">
    <text evidence="2">The sequence shown here is derived from an EMBL/GenBank/DDBJ whole genome shotgun (WGS) entry which is preliminary data.</text>
</comment>
<organism evidence="2 3">
    <name type="scientific">Brassica napus</name>
    <name type="common">Rape</name>
    <dbReference type="NCBI Taxonomy" id="3708"/>
    <lineage>
        <taxon>Eukaryota</taxon>
        <taxon>Viridiplantae</taxon>
        <taxon>Streptophyta</taxon>
        <taxon>Embryophyta</taxon>
        <taxon>Tracheophyta</taxon>
        <taxon>Spermatophyta</taxon>
        <taxon>Magnoliopsida</taxon>
        <taxon>eudicotyledons</taxon>
        <taxon>Gunneridae</taxon>
        <taxon>Pentapetalae</taxon>
        <taxon>rosids</taxon>
        <taxon>malvids</taxon>
        <taxon>Brassicales</taxon>
        <taxon>Brassicaceae</taxon>
        <taxon>Brassiceae</taxon>
        <taxon>Brassica</taxon>
    </lineage>
</organism>
<dbReference type="Proteomes" id="UP000824890">
    <property type="component" value="Unassembled WGS sequence"/>
</dbReference>
<dbReference type="PROSITE" id="PS50104">
    <property type="entry name" value="TIR"/>
    <property type="match status" value="1"/>
</dbReference>
<dbReference type="PANTHER" id="PTHR11017">
    <property type="entry name" value="LEUCINE-RICH REPEAT-CONTAINING PROTEIN"/>
    <property type="match status" value="1"/>
</dbReference>
<proteinExistence type="predicted"/>
<dbReference type="SMART" id="SM00255">
    <property type="entry name" value="TIR"/>
    <property type="match status" value="1"/>
</dbReference>
<evidence type="ECO:0000313" key="2">
    <source>
        <dbReference type="EMBL" id="KAH0894385.1"/>
    </source>
</evidence>
<dbReference type="EMBL" id="JAGKQM010000013">
    <property type="protein sequence ID" value="KAH0894385.1"/>
    <property type="molecule type" value="Genomic_DNA"/>
</dbReference>
<dbReference type="SUPFAM" id="SSF52200">
    <property type="entry name" value="Toll/Interleukin receptor TIR domain"/>
    <property type="match status" value="1"/>
</dbReference>
<evidence type="ECO:0000259" key="1">
    <source>
        <dbReference type="PROSITE" id="PS50104"/>
    </source>
</evidence>
<name>A0ABQ8AQU5_BRANA</name>
<dbReference type="InterPro" id="IPR000157">
    <property type="entry name" value="TIR_dom"/>
</dbReference>
<dbReference type="Pfam" id="PF22966">
    <property type="entry name" value="INTS7_C_plants"/>
    <property type="match status" value="2"/>
</dbReference>
<accession>A0ABQ8AQU5</accession>